<sequence length="170" mass="19534">MIVTLIIDKTPWSSTCINPEWEKFCPLAELERIPNEVYGVFTRAAKPSQTEDSTCLIIGTPPYDIYVEENNNGVWKRRVTSHVFVNSSIESFIYFLNVFADSYPYYSDDDDSEFIQLKAKEIAETLKPVDPPAFSRADYFWPMLLEDFVSYAEFSTEFLKAEYGVDGIDG</sequence>
<accession>U2R8I3</accession>
<comment type="caution">
    <text evidence="1">The sequence shown here is derived from an EMBL/GenBank/DDBJ whole genome shotgun (WGS) entry which is preliminary data.</text>
</comment>
<evidence type="ECO:0000313" key="1">
    <source>
        <dbReference type="EMBL" id="ERK49923.1"/>
    </source>
</evidence>
<reference evidence="1" key="1">
    <citation type="submission" date="2013-08" db="EMBL/GenBank/DDBJ databases">
        <authorList>
            <person name="Durkin A.S."/>
            <person name="Haft D.R."/>
            <person name="McCorrison J."/>
            <person name="Torralba M."/>
            <person name="Gillis M."/>
            <person name="Haft D.H."/>
            <person name="Methe B."/>
            <person name="Sutton G."/>
            <person name="Nelson K.E."/>
        </authorList>
    </citation>
    <scope>NUCLEOTIDE SEQUENCE [LARGE SCALE GENOMIC DNA]</scope>
    <source>
        <strain evidence="1">F0233</strain>
    </source>
</reference>
<dbReference type="EMBL" id="ACVN02000317">
    <property type="protein sequence ID" value="ERK49923.1"/>
    <property type="molecule type" value="Genomic_DNA"/>
</dbReference>
<dbReference type="RefSeq" id="WP_021798826.1">
    <property type="nucleotide sequence ID" value="NZ_ACVN02000317.1"/>
</dbReference>
<evidence type="ECO:0000313" key="2">
    <source>
        <dbReference type="Proteomes" id="UP000017052"/>
    </source>
</evidence>
<name>U2R8I3_9ACTN</name>
<dbReference type="GeneID" id="95359556"/>
<proteinExistence type="predicted"/>
<keyword evidence="2" id="KW-1185">Reference proteome</keyword>
<dbReference type="AlphaFoldDB" id="U2R8I3"/>
<organism evidence="1 2">
    <name type="scientific">Propionibacterium acidifaciens F0233</name>
    <dbReference type="NCBI Taxonomy" id="553198"/>
    <lineage>
        <taxon>Bacteria</taxon>
        <taxon>Bacillati</taxon>
        <taxon>Actinomycetota</taxon>
        <taxon>Actinomycetes</taxon>
        <taxon>Propionibacteriales</taxon>
        <taxon>Propionibacteriaceae</taxon>
        <taxon>Propionibacterium</taxon>
    </lineage>
</organism>
<gene>
    <name evidence="1" type="ORF">HMPREF0682_2331</name>
</gene>
<dbReference type="Proteomes" id="UP000017052">
    <property type="component" value="Unassembled WGS sequence"/>
</dbReference>
<dbReference type="Pfam" id="PF14435">
    <property type="entry name" value="SUKH-4"/>
    <property type="match status" value="1"/>
</dbReference>
<protein>
    <submittedName>
        <fullName evidence="1">SUKH-4 immunity protein</fullName>
    </submittedName>
</protein>
<dbReference type="InterPro" id="IPR025851">
    <property type="entry name" value="SUKH-4"/>
</dbReference>